<organism evidence="2 3">
    <name type="scientific">Polarella glacialis</name>
    <name type="common">Dinoflagellate</name>
    <dbReference type="NCBI Taxonomy" id="89957"/>
    <lineage>
        <taxon>Eukaryota</taxon>
        <taxon>Sar</taxon>
        <taxon>Alveolata</taxon>
        <taxon>Dinophyceae</taxon>
        <taxon>Suessiales</taxon>
        <taxon>Suessiaceae</taxon>
        <taxon>Polarella</taxon>
    </lineage>
</organism>
<dbReference type="AlphaFoldDB" id="A0A813D530"/>
<evidence type="ECO:0000313" key="3">
    <source>
        <dbReference type="Proteomes" id="UP000654075"/>
    </source>
</evidence>
<protein>
    <submittedName>
        <fullName evidence="2">Uncharacterized protein</fullName>
    </submittedName>
</protein>
<feature type="compositionally biased region" description="Basic and acidic residues" evidence="1">
    <location>
        <begin position="127"/>
        <end position="137"/>
    </location>
</feature>
<dbReference type="Proteomes" id="UP000654075">
    <property type="component" value="Unassembled WGS sequence"/>
</dbReference>
<feature type="non-terminal residue" evidence="2">
    <location>
        <position position="232"/>
    </location>
</feature>
<dbReference type="EMBL" id="CAJNNV010000569">
    <property type="protein sequence ID" value="CAE8583013.1"/>
    <property type="molecule type" value="Genomic_DNA"/>
</dbReference>
<gene>
    <name evidence="2" type="ORF">PGLA1383_LOCUS2004</name>
</gene>
<reference evidence="2" key="1">
    <citation type="submission" date="2021-02" db="EMBL/GenBank/DDBJ databases">
        <authorList>
            <person name="Dougan E. K."/>
            <person name="Rhodes N."/>
            <person name="Thang M."/>
            <person name="Chan C."/>
        </authorList>
    </citation>
    <scope>NUCLEOTIDE SEQUENCE</scope>
</reference>
<comment type="caution">
    <text evidence="2">The sequence shown here is derived from an EMBL/GenBank/DDBJ whole genome shotgun (WGS) entry which is preliminary data.</text>
</comment>
<feature type="region of interest" description="Disordered" evidence="1">
    <location>
        <begin position="212"/>
        <end position="232"/>
    </location>
</feature>
<proteinExistence type="predicted"/>
<name>A0A813D530_POLGL</name>
<feature type="region of interest" description="Disordered" evidence="1">
    <location>
        <begin position="123"/>
        <end position="188"/>
    </location>
</feature>
<keyword evidence="3" id="KW-1185">Reference proteome</keyword>
<evidence type="ECO:0000256" key="1">
    <source>
        <dbReference type="SAM" id="MobiDB-lite"/>
    </source>
</evidence>
<evidence type="ECO:0000313" key="2">
    <source>
        <dbReference type="EMBL" id="CAE8583013.1"/>
    </source>
</evidence>
<sequence>VYLWLEEKARWRDTCLAAALRSGVPLGTADLARSLFLAPLLRRPSKTAESLEDQERAVRDLWLPIERQAAAGEGLRQLLLRFTGYHEQEQETGGERGELASCSELEAYYRLAAVVEELSTWSGGTLRGERSTAERKAGVMHQASHGSSRAGKTPGHGRRSEQSGQGFTERQHQQLQQQQEEQEEMDDSDGLPAALLALRRFANMKVKCELRPEIKKQQKHSSMLAATHVHHD</sequence>
<accession>A0A813D530</accession>